<keyword evidence="3" id="KW-1003">Cell membrane</keyword>
<dbReference type="InterPro" id="IPR032808">
    <property type="entry name" value="DoxX"/>
</dbReference>
<dbReference type="InterPro" id="IPR051907">
    <property type="entry name" value="DoxX-like_oxidoreductase"/>
</dbReference>
<feature type="transmembrane region" description="Helical" evidence="7">
    <location>
        <begin position="81"/>
        <end position="97"/>
    </location>
</feature>
<dbReference type="PANTHER" id="PTHR33452">
    <property type="entry name" value="OXIDOREDUCTASE CATD-RELATED"/>
    <property type="match status" value="1"/>
</dbReference>
<feature type="transmembrane region" description="Helical" evidence="7">
    <location>
        <begin position="109"/>
        <end position="129"/>
    </location>
</feature>
<dbReference type="AlphaFoldDB" id="A0A4Q7MH00"/>
<dbReference type="GO" id="GO:0005886">
    <property type="term" value="C:plasma membrane"/>
    <property type="evidence" value="ECO:0007669"/>
    <property type="project" value="UniProtKB-SubCell"/>
</dbReference>
<evidence type="ECO:0000256" key="2">
    <source>
        <dbReference type="ARBA" id="ARBA00006679"/>
    </source>
</evidence>
<evidence type="ECO:0000256" key="5">
    <source>
        <dbReference type="ARBA" id="ARBA00022989"/>
    </source>
</evidence>
<evidence type="ECO:0000256" key="4">
    <source>
        <dbReference type="ARBA" id="ARBA00022692"/>
    </source>
</evidence>
<dbReference type="RefSeq" id="WP_130543820.1">
    <property type="nucleotide sequence ID" value="NZ_CP042431.1"/>
</dbReference>
<name>A0A4Q7MH00_9BACT</name>
<protein>
    <submittedName>
        <fullName evidence="8">Putative oxidoreductase</fullName>
    </submittedName>
</protein>
<evidence type="ECO:0000313" key="9">
    <source>
        <dbReference type="Proteomes" id="UP000293874"/>
    </source>
</evidence>
<dbReference type="Pfam" id="PF07681">
    <property type="entry name" value="DoxX"/>
    <property type="match status" value="1"/>
</dbReference>
<comment type="caution">
    <text evidence="8">The sequence shown here is derived from an EMBL/GenBank/DDBJ whole genome shotgun (WGS) entry which is preliminary data.</text>
</comment>
<evidence type="ECO:0000256" key="3">
    <source>
        <dbReference type="ARBA" id="ARBA00022475"/>
    </source>
</evidence>
<organism evidence="8 9">
    <name type="scientific">Pseudobacter ginsenosidimutans</name>
    <dbReference type="NCBI Taxonomy" id="661488"/>
    <lineage>
        <taxon>Bacteria</taxon>
        <taxon>Pseudomonadati</taxon>
        <taxon>Bacteroidota</taxon>
        <taxon>Chitinophagia</taxon>
        <taxon>Chitinophagales</taxon>
        <taxon>Chitinophagaceae</taxon>
        <taxon>Pseudobacter</taxon>
    </lineage>
</organism>
<feature type="transmembrane region" description="Helical" evidence="7">
    <location>
        <begin position="12"/>
        <end position="30"/>
    </location>
</feature>
<keyword evidence="4 7" id="KW-0812">Transmembrane</keyword>
<accession>A0A4Q7MH00</accession>
<keyword evidence="6 7" id="KW-0472">Membrane</keyword>
<evidence type="ECO:0000313" key="8">
    <source>
        <dbReference type="EMBL" id="RZS66927.1"/>
    </source>
</evidence>
<keyword evidence="9" id="KW-1185">Reference proteome</keyword>
<comment type="similarity">
    <text evidence="2">Belongs to the DoxX family.</text>
</comment>
<feature type="transmembrane region" description="Helical" evidence="7">
    <location>
        <begin position="50"/>
        <end position="75"/>
    </location>
</feature>
<dbReference type="OrthoDB" id="9813193at2"/>
<proteinExistence type="inferred from homology"/>
<comment type="subcellular location">
    <subcellularLocation>
        <location evidence="1">Cell membrane</location>
        <topology evidence="1">Multi-pass membrane protein</topology>
    </subcellularLocation>
</comment>
<evidence type="ECO:0000256" key="6">
    <source>
        <dbReference type="ARBA" id="ARBA00023136"/>
    </source>
</evidence>
<dbReference type="PANTHER" id="PTHR33452:SF1">
    <property type="entry name" value="INNER MEMBRANE PROTEIN YPHA-RELATED"/>
    <property type="match status" value="1"/>
</dbReference>
<dbReference type="EMBL" id="SGXA01000004">
    <property type="protein sequence ID" value="RZS66927.1"/>
    <property type="molecule type" value="Genomic_DNA"/>
</dbReference>
<sequence length="135" mass="14362">MSKLMSTSYTTGSFNLATLLMRLSFGALMINHGLQKFKAFDAIKPKFMSLFGLGQGFTLGLVIFAEVICAGLVLIGLFTRFATIPVIIVMCVALFMAHKGLIFGEGEMAALFLSGYLALLIVGPGKISVDGMAGK</sequence>
<evidence type="ECO:0000256" key="7">
    <source>
        <dbReference type="SAM" id="Phobius"/>
    </source>
</evidence>
<gene>
    <name evidence="8" type="ORF">EV199_5311</name>
</gene>
<reference evidence="8 9" key="1">
    <citation type="submission" date="2019-02" db="EMBL/GenBank/DDBJ databases">
        <title>Genomic Encyclopedia of Type Strains, Phase IV (KMG-IV): sequencing the most valuable type-strain genomes for metagenomic binning, comparative biology and taxonomic classification.</title>
        <authorList>
            <person name="Goeker M."/>
        </authorList>
    </citation>
    <scope>NUCLEOTIDE SEQUENCE [LARGE SCALE GENOMIC DNA]</scope>
    <source>
        <strain evidence="8 9">DSM 18116</strain>
    </source>
</reference>
<evidence type="ECO:0000256" key="1">
    <source>
        <dbReference type="ARBA" id="ARBA00004651"/>
    </source>
</evidence>
<dbReference type="Proteomes" id="UP000293874">
    <property type="component" value="Unassembled WGS sequence"/>
</dbReference>
<keyword evidence="5 7" id="KW-1133">Transmembrane helix</keyword>